<organism evidence="1 2">
    <name type="scientific">Desulfomonile tiedjei</name>
    <dbReference type="NCBI Taxonomy" id="2358"/>
    <lineage>
        <taxon>Bacteria</taxon>
        <taxon>Pseudomonadati</taxon>
        <taxon>Thermodesulfobacteriota</taxon>
        <taxon>Desulfomonilia</taxon>
        <taxon>Desulfomonilales</taxon>
        <taxon>Desulfomonilaceae</taxon>
        <taxon>Desulfomonile</taxon>
    </lineage>
</organism>
<dbReference type="Proteomes" id="UP000807825">
    <property type="component" value="Unassembled WGS sequence"/>
</dbReference>
<name>A0A9D6V3D1_9BACT</name>
<sequence length="85" mass="9387">MRKGMILYVTQGKDDVPLQGGTELIEISRSLGVAAVCVAITQEDVDYGWWQLITKGVHQVLLMTVTYDAVLGIFGSHRAPLRLWG</sequence>
<protein>
    <submittedName>
        <fullName evidence="1">Uncharacterized protein</fullName>
    </submittedName>
</protein>
<reference evidence="1" key="1">
    <citation type="submission" date="2020-07" db="EMBL/GenBank/DDBJ databases">
        <title>Huge and variable diversity of episymbiotic CPR bacteria and DPANN archaea in groundwater ecosystems.</title>
        <authorList>
            <person name="He C.Y."/>
            <person name="Keren R."/>
            <person name="Whittaker M."/>
            <person name="Farag I.F."/>
            <person name="Doudna J."/>
            <person name="Cate J.H.D."/>
            <person name="Banfield J.F."/>
        </authorList>
    </citation>
    <scope>NUCLEOTIDE SEQUENCE</scope>
    <source>
        <strain evidence="1">NC_groundwater_1664_Pr3_B-0.1um_52_9</strain>
    </source>
</reference>
<evidence type="ECO:0000313" key="1">
    <source>
        <dbReference type="EMBL" id="MBI5250044.1"/>
    </source>
</evidence>
<evidence type="ECO:0000313" key="2">
    <source>
        <dbReference type="Proteomes" id="UP000807825"/>
    </source>
</evidence>
<dbReference type="AlphaFoldDB" id="A0A9D6V3D1"/>
<proteinExistence type="predicted"/>
<gene>
    <name evidence="1" type="ORF">HY912_11165</name>
</gene>
<accession>A0A9D6V3D1</accession>
<dbReference type="EMBL" id="JACRDE010000300">
    <property type="protein sequence ID" value="MBI5250044.1"/>
    <property type="molecule type" value="Genomic_DNA"/>
</dbReference>
<comment type="caution">
    <text evidence="1">The sequence shown here is derived from an EMBL/GenBank/DDBJ whole genome shotgun (WGS) entry which is preliminary data.</text>
</comment>